<accession>A0ABW8ITD6</accession>
<dbReference type="InterPro" id="IPR026870">
    <property type="entry name" value="Zinc_ribbon_dom"/>
</dbReference>
<dbReference type="EMBL" id="JADIKG010000011">
    <property type="protein sequence ID" value="MFK2873223.1"/>
    <property type="molecule type" value="Genomic_DNA"/>
</dbReference>
<feature type="region of interest" description="Disordered" evidence="1">
    <location>
        <begin position="107"/>
        <end position="127"/>
    </location>
</feature>
<comment type="caution">
    <text evidence="4">The sequence shown here is derived from an EMBL/GenBank/DDBJ whole genome shotgun (WGS) entry which is preliminary data.</text>
</comment>
<feature type="domain" description="Zinc-ribbon" evidence="3">
    <location>
        <begin position="2"/>
        <end position="23"/>
    </location>
</feature>
<reference evidence="4 5" key="1">
    <citation type="submission" date="2020-10" db="EMBL/GenBank/DDBJ databases">
        <title>Phylogeny of dyella-like bacteria.</title>
        <authorList>
            <person name="Fu J."/>
        </authorList>
    </citation>
    <scope>NUCLEOTIDE SEQUENCE [LARGE SCALE GENOMIC DNA]</scope>
    <source>
        <strain evidence="4 5">DHOB07</strain>
    </source>
</reference>
<evidence type="ECO:0000256" key="2">
    <source>
        <dbReference type="SAM" id="Phobius"/>
    </source>
</evidence>
<organism evidence="4 5">
    <name type="scientific">Dyella lipolytica</name>
    <dbReference type="NCBI Taxonomy" id="1867835"/>
    <lineage>
        <taxon>Bacteria</taxon>
        <taxon>Pseudomonadati</taxon>
        <taxon>Pseudomonadota</taxon>
        <taxon>Gammaproteobacteria</taxon>
        <taxon>Lysobacterales</taxon>
        <taxon>Rhodanobacteraceae</taxon>
        <taxon>Dyella</taxon>
    </lineage>
</organism>
<gene>
    <name evidence="4" type="ORF">ISP13_06720</name>
</gene>
<evidence type="ECO:0000313" key="4">
    <source>
        <dbReference type="EMBL" id="MFK2873223.1"/>
    </source>
</evidence>
<keyword evidence="2" id="KW-0812">Transmembrane</keyword>
<keyword evidence="2" id="KW-1133">Transmembrane helix</keyword>
<evidence type="ECO:0000256" key="1">
    <source>
        <dbReference type="SAM" id="MobiDB-lite"/>
    </source>
</evidence>
<name>A0ABW8ITD6_9GAMM</name>
<keyword evidence="5" id="KW-1185">Reference proteome</keyword>
<evidence type="ECO:0000313" key="5">
    <source>
        <dbReference type="Proteomes" id="UP001620405"/>
    </source>
</evidence>
<feature type="transmembrane region" description="Helical" evidence="2">
    <location>
        <begin position="62"/>
        <end position="81"/>
    </location>
</feature>
<dbReference type="Pfam" id="PF13240">
    <property type="entry name" value="Zn_Ribbon_1"/>
    <property type="match status" value="1"/>
</dbReference>
<evidence type="ECO:0000259" key="3">
    <source>
        <dbReference type="Pfam" id="PF13240"/>
    </source>
</evidence>
<sequence>MKCESCGSPVDAGARFCPKCGSQVAPSFSMTLPERVEKSVSSPVEYASRTAYRSAPKHSSAGTLWVWGIAIVLGGLGVYWLQHHGFGPPAPASAELKAAVRNLDDAAKNAPGTATGSGSSVDTQPVANETEDQATARIFNAMAANISAYQAHVQELQKETRELPVTTILTPTSLTSSEGIQNGRNVVAQYGQLLDQLEQSYTDYISNSDKIIATAPEHLQANIMSGYTSSIARSKEVVGNYLTIERQIMVTITSILDLAQANLGQSRASNGQIYLPNDALATYQQLLRQLQSQAQDEGRAVVAMREMHQEGQQKFDKMRSMTDAQ</sequence>
<proteinExistence type="predicted"/>
<keyword evidence="2" id="KW-0472">Membrane</keyword>
<feature type="compositionally biased region" description="Polar residues" evidence="1">
    <location>
        <begin position="112"/>
        <end position="127"/>
    </location>
</feature>
<protein>
    <submittedName>
        <fullName evidence="4">Zinc-ribbon domain-containing protein</fullName>
    </submittedName>
</protein>
<dbReference type="Proteomes" id="UP001620405">
    <property type="component" value="Unassembled WGS sequence"/>
</dbReference>